<dbReference type="Proteomes" id="UP000828941">
    <property type="component" value="Chromosome 6"/>
</dbReference>
<name>A0ACB9NFB1_BAUVA</name>
<evidence type="ECO:0000313" key="1">
    <source>
        <dbReference type="EMBL" id="KAI4334676.1"/>
    </source>
</evidence>
<organism evidence="1 2">
    <name type="scientific">Bauhinia variegata</name>
    <name type="common">Purple orchid tree</name>
    <name type="synonym">Phanera variegata</name>
    <dbReference type="NCBI Taxonomy" id="167791"/>
    <lineage>
        <taxon>Eukaryota</taxon>
        <taxon>Viridiplantae</taxon>
        <taxon>Streptophyta</taxon>
        <taxon>Embryophyta</taxon>
        <taxon>Tracheophyta</taxon>
        <taxon>Spermatophyta</taxon>
        <taxon>Magnoliopsida</taxon>
        <taxon>eudicotyledons</taxon>
        <taxon>Gunneridae</taxon>
        <taxon>Pentapetalae</taxon>
        <taxon>rosids</taxon>
        <taxon>fabids</taxon>
        <taxon>Fabales</taxon>
        <taxon>Fabaceae</taxon>
        <taxon>Cercidoideae</taxon>
        <taxon>Cercideae</taxon>
        <taxon>Bauhiniinae</taxon>
        <taxon>Bauhinia</taxon>
    </lineage>
</organism>
<gene>
    <name evidence="1" type="ORF">L6164_013392</name>
</gene>
<dbReference type="EMBL" id="CM039431">
    <property type="protein sequence ID" value="KAI4334676.1"/>
    <property type="molecule type" value="Genomic_DNA"/>
</dbReference>
<keyword evidence="2" id="KW-1185">Reference proteome</keyword>
<sequence length="466" mass="51998">MKYRRKFTKTCSSSSCSLHYYLSIAFRLSIKASKLLQKMMEPDMATPYFVNPTNVAVIKTQAKQENGSYREEQAVEKNIEAGEKKNPGGGLKIASLLLVNQALATLAFFGVGVNMVLFLTRVLDQDTAHAANSISKWTGTVYLFSLIGAFLSDSYWGRYITCTVFQLIFVLGLGLLSLSSWLFLIKPAGCGIEIAPCMPTSSLGISIFYLSIYLVAFGYGGHQPTLATFGADQYDEKNQKERTSKEAFFCYFYFALNLGSLFSNTILVYYEDKGMWTMGFLVSLASAIVALVSYLAGTPWYRHVKPSGNPVVRVTQVFVAASRKWKVVRSSDDQLYEVEGAESAIKGSRKIRHSNELGCLDKAATITENDVLGSKNPWRLCTITQVEEANMLVNMVMEITARGGSPGWIPNNLNSGHMDRFFFLIAVLTAVDFCFYLLCAKWYKSINNVEDMEMESTEDDQIINRV</sequence>
<evidence type="ECO:0000313" key="2">
    <source>
        <dbReference type="Proteomes" id="UP000828941"/>
    </source>
</evidence>
<accession>A0ACB9NFB1</accession>
<proteinExistence type="predicted"/>
<comment type="caution">
    <text evidence="1">The sequence shown here is derived from an EMBL/GenBank/DDBJ whole genome shotgun (WGS) entry which is preliminary data.</text>
</comment>
<reference evidence="1 2" key="1">
    <citation type="journal article" date="2022" name="DNA Res.">
        <title>Chromosomal-level genome assembly of the orchid tree Bauhinia variegata (Leguminosae; Cercidoideae) supports the allotetraploid origin hypothesis of Bauhinia.</title>
        <authorList>
            <person name="Zhong Y."/>
            <person name="Chen Y."/>
            <person name="Zheng D."/>
            <person name="Pang J."/>
            <person name="Liu Y."/>
            <person name="Luo S."/>
            <person name="Meng S."/>
            <person name="Qian L."/>
            <person name="Wei D."/>
            <person name="Dai S."/>
            <person name="Zhou R."/>
        </authorList>
    </citation>
    <scope>NUCLEOTIDE SEQUENCE [LARGE SCALE GENOMIC DNA]</scope>
    <source>
        <strain evidence="1">BV-YZ2020</strain>
    </source>
</reference>
<protein>
    <submittedName>
        <fullName evidence="1">Uncharacterized protein</fullName>
    </submittedName>
</protein>